<keyword evidence="3" id="KW-0004">4Fe-4S</keyword>
<dbReference type="InterPro" id="IPR007197">
    <property type="entry name" value="rSAM"/>
</dbReference>
<feature type="domain" description="Radical SAM core" evidence="9">
    <location>
        <begin position="1"/>
        <end position="152"/>
    </location>
</feature>
<comment type="pathway">
    <text evidence="2">Cofactor biosynthesis; coenzyme F0 biosynthesis.</text>
</comment>
<evidence type="ECO:0000256" key="3">
    <source>
        <dbReference type="ARBA" id="ARBA00022485"/>
    </source>
</evidence>
<dbReference type="AlphaFoldDB" id="X0Y6F3"/>
<evidence type="ECO:0000256" key="6">
    <source>
        <dbReference type="ARBA" id="ARBA00023004"/>
    </source>
</evidence>
<evidence type="ECO:0000256" key="5">
    <source>
        <dbReference type="ARBA" id="ARBA00022723"/>
    </source>
</evidence>
<name>X0Y6F3_9ZZZZ</name>
<evidence type="ECO:0000256" key="4">
    <source>
        <dbReference type="ARBA" id="ARBA00022691"/>
    </source>
</evidence>
<keyword evidence="8" id="KW-0456">Lyase</keyword>
<proteinExistence type="predicted"/>
<evidence type="ECO:0000313" key="10">
    <source>
        <dbReference type="EMBL" id="GAG42887.1"/>
    </source>
</evidence>
<keyword evidence="6" id="KW-0408">Iron</keyword>
<dbReference type="UniPathway" id="UPA00072"/>
<evidence type="ECO:0000256" key="8">
    <source>
        <dbReference type="ARBA" id="ARBA00023239"/>
    </source>
</evidence>
<dbReference type="GO" id="GO:0051539">
    <property type="term" value="F:4 iron, 4 sulfur cluster binding"/>
    <property type="evidence" value="ECO:0007669"/>
    <property type="project" value="UniProtKB-KW"/>
</dbReference>
<dbReference type="GO" id="GO:0044689">
    <property type="term" value="F:7,8-didemethyl-8-hydroxy-5-deazariboflavin synthase activity"/>
    <property type="evidence" value="ECO:0007669"/>
    <property type="project" value="TreeGrafter"/>
</dbReference>
<feature type="non-terminal residue" evidence="10">
    <location>
        <position position="209"/>
    </location>
</feature>
<evidence type="ECO:0000256" key="7">
    <source>
        <dbReference type="ARBA" id="ARBA00023014"/>
    </source>
</evidence>
<dbReference type="InterPro" id="IPR013785">
    <property type="entry name" value="Aldolase_TIM"/>
</dbReference>
<dbReference type="NCBIfam" id="TIGR03550">
    <property type="entry name" value="F420_cofG"/>
    <property type="match status" value="1"/>
</dbReference>
<comment type="caution">
    <text evidence="10">The sequence shown here is derived from an EMBL/GenBank/DDBJ whole genome shotgun (WGS) entry which is preliminary data.</text>
</comment>
<evidence type="ECO:0000259" key="9">
    <source>
        <dbReference type="PROSITE" id="PS51918"/>
    </source>
</evidence>
<dbReference type="PROSITE" id="PS51918">
    <property type="entry name" value="RADICAL_SAM"/>
    <property type="match status" value="1"/>
</dbReference>
<evidence type="ECO:0000256" key="1">
    <source>
        <dbReference type="ARBA" id="ARBA00001966"/>
    </source>
</evidence>
<dbReference type="PANTHER" id="PTHR43076:SF15">
    <property type="entry name" value="7,8-DIDEMETHYL-8-HYDROXY-5-DEAZARIBOFLAVIN SYNTHASE"/>
    <property type="match status" value="1"/>
</dbReference>
<dbReference type="GO" id="GO:0046872">
    <property type="term" value="F:metal ion binding"/>
    <property type="evidence" value="ECO:0007669"/>
    <property type="project" value="UniProtKB-KW"/>
</dbReference>
<protein>
    <recommendedName>
        <fullName evidence="9">Radical SAM core domain-containing protein</fullName>
    </recommendedName>
</protein>
<reference evidence="10" key="1">
    <citation type="journal article" date="2014" name="Front. Microbiol.">
        <title>High frequency of phylogenetically diverse reductive dehalogenase-homologous genes in deep subseafloor sedimentary metagenomes.</title>
        <authorList>
            <person name="Kawai M."/>
            <person name="Futagami T."/>
            <person name="Toyoda A."/>
            <person name="Takaki Y."/>
            <person name="Nishi S."/>
            <person name="Hori S."/>
            <person name="Arai W."/>
            <person name="Tsubouchi T."/>
            <person name="Morono Y."/>
            <person name="Uchiyama I."/>
            <person name="Ito T."/>
            <person name="Fujiyama A."/>
            <person name="Inagaki F."/>
            <person name="Takami H."/>
        </authorList>
    </citation>
    <scope>NUCLEOTIDE SEQUENCE</scope>
    <source>
        <strain evidence="10">Expedition CK06-06</strain>
    </source>
</reference>
<sequence length="209" mass="22835">EQTGLLPHANPGVLTRHELAELREVNASMGLMLENVSARLMAPGGPHWQCAGKVPGARLDTIACAGEMKVPFTTGLLIGIGETPQERVDSLLAIKELHAHHGHIQEVIIQNLRVKEDTAMRRWREPSVLDMARTIAVARLLLPAMNIQAPPNLTPQAYQLYLLAGINDWGGVSPVTSDFINPEAPWPSIAELKAVTEEAGFELRERLAI</sequence>
<dbReference type="NCBIfam" id="NF004884">
    <property type="entry name" value="PRK06245.1"/>
    <property type="match status" value="1"/>
</dbReference>
<dbReference type="PANTHER" id="PTHR43076">
    <property type="entry name" value="FO SYNTHASE (COFH)"/>
    <property type="match status" value="1"/>
</dbReference>
<organism evidence="10">
    <name type="scientific">marine sediment metagenome</name>
    <dbReference type="NCBI Taxonomy" id="412755"/>
    <lineage>
        <taxon>unclassified sequences</taxon>
        <taxon>metagenomes</taxon>
        <taxon>ecological metagenomes</taxon>
    </lineage>
</organism>
<dbReference type="Gene3D" id="3.20.20.70">
    <property type="entry name" value="Aldolase class I"/>
    <property type="match status" value="1"/>
</dbReference>
<accession>X0Y6F3</accession>
<gene>
    <name evidence="10" type="ORF">S01H1_81429</name>
</gene>
<keyword evidence="4" id="KW-0949">S-adenosyl-L-methionine</keyword>
<dbReference type="SUPFAM" id="SSF102114">
    <property type="entry name" value="Radical SAM enzymes"/>
    <property type="match status" value="1"/>
</dbReference>
<dbReference type="InterPro" id="IPR019939">
    <property type="entry name" value="CofG_family"/>
</dbReference>
<dbReference type="GO" id="GO:0016765">
    <property type="term" value="F:transferase activity, transferring alkyl or aryl (other than methyl) groups"/>
    <property type="evidence" value="ECO:0007669"/>
    <property type="project" value="InterPro"/>
</dbReference>
<keyword evidence="7" id="KW-0411">Iron-sulfur</keyword>
<keyword evidence="5" id="KW-0479">Metal-binding</keyword>
<comment type="cofactor">
    <cofactor evidence="1">
        <name>[4Fe-4S] cluster</name>
        <dbReference type="ChEBI" id="CHEBI:49883"/>
    </cofactor>
</comment>
<dbReference type="InterPro" id="IPR058240">
    <property type="entry name" value="rSAM_sf"/>
</dbReference>
<dbReference type="InterPro" id="IPR034405">
    <property type="entry name" value="F420"/>
</dbReference>
<feature type="non-terminal residue" evidence="10">
    <location>
        <position position="1"/>
    </location>
</feature>
<dbReference type="EMBL" id="BARS01055102">
    <property type="protein sequence ID" value="GAG42887.1"/>
    <property type="molecule type" value="Genomic_DNA"/>
</dbReference>
<evidence type="ECO:0000256" key="2">
    <source>
        <dbReference type="ARBA" id="ARBA00004712"/>
    </source>
</evidence>